<dbReference type="EMBL" id="MFJL01000006">
    <property type="protein sequence ID" value="OGG16875.1"/>
    <property type="molecule type" value="Genomic_DNA"/>
</dbReference>
<feature type="transmembrane region" description="Helical" evidence="7">
    <location>
        <begin position="39"/>
        <end position="58"/>
    </location>
</feature>
<feature type="transmembrane region" description="Helical" evidence="7">
    <location>
        <begin position="231"/>
        <end position="249"/>
    </location>
</feature>
<proteinExistence type="inferred from homology"/>
<feature type="transmembrane region" description="Helical" evidence="7">
    <location>
        <begin position="9"/>
        <end position="27"/>
    </location>
</feature>
<dbReference type="Pfam" id="PF01757">
    <property type="entry name" value="Acyl_transf_3"/>
    <property type="match status" value="1"/>
</dbReference>
<keyword evidence="5 7" id="KW-1133">Transmembrane helix</keyword>
<dbReference type="InterPro" id="IPR002656">
    <property type="entry name" value="Acyl_transf_3_dom"/>
</dbReference>
<keyword evidence="3" id="KW-1003">Cell membrane</keyword>
<keyword evidence="4 7" id="KW-0812">Transmembrane</keyword>
<evidence type="ECO:0000256" key="2">
    <source>
        <dbReference type="ARBA" id="ARBA00007400"/>
    </source>
</evidence>
<dbReference type="Proteomes" id="UP000176923">
    <property type="component" value="Unassembled WGS sequence"/>
</dbReference>
<evidence type="ECO:0000256" key="1">
    <source>
        <dbReference type="ARBA" id="ARBA00004651"/>
    </source>
</evidence>
<keyword evidence="6 7" id="KW-0472">Membrane</keyword>
<dbReference type="PANTHER" id="PTHR40074:SF2">
    <property type="entry name" value="O-ACETYLTRANSFERASE WECH"/>
    <property type="match status" value="1"/>
</dbReference>
<comment type="subcellular location">
    <subcellularLocation>
        <location evidence="1">Cell membrane</location>
        <topology evidence="1">Multi-pass membrane protein</topology>
    </subcellularLocation>
</comment>
<dbReference type="GO" id="GO:0009246">
    <property type="term" value="P:enterobacterial common antigen biosynthetic process"/>
    <property type="evidence" value="ECO:0007669"/>
    <property type="project" value="TreeGrafter"/>
</dbReference>
<sequence length="334" mass="38666">MNRNPTIDILRGIAILAVVLDHAWFLYPQFQITHLWHQTYFSIPWFIFLSGMTNTLSLEKHHFRLNVSSYLRFLVKRFFLLIPYFLACIIIFLILNYPNLNWSQWIHDVLYFSFQPTFYYVNLILQLYLISPVLFTTLMICQSRKKQWGLLLSVIVVTGILVYIGIPPWPFSPAARLFGGIYLSVFFLGMLFSETSIQKNSILPLISLVLFLISEGILLGTNAGLPGFAQTVLYNFWAISLLVIAFILLSNYPKLSCRVSFLSLLGKHSYIIYLFHFFLLQRLARYFIISSIPIFLGLMAVSIFIPLIISILFSEIINLFHFPIKSFVSKTVAL</sequence>
<dbReference type="GO" id="GO:0005886">
    <property type="term" value="C:plasma membrane"/>
    <property type="evidence" value="ECO:0007669"/>
    <property type="project" value="UniProtKB-SubCell"/>
</dbReference>
<evidence type="ECO:0000256" key="7">
    <source>
        <dbReference type="SAM" id="Phobius"/>
    </source>
</evidence>
<comment type="caution">
    <text evidence="9">The sequence shown here is derived from an EMBL/GenBank/DDBJ whole genome shotgun (WGS) entry which is preliminary data.</text>
</comment>
<dbReference type="AlphaFoldDB" id="A0A1F5ZX04"/>
<accession>A0A1F5ZX04</accession>
<feature type="transmembrane region" description="Helical" evidence="7">
    <location>
        <begin position="270"/>
        <end position="288"/>
    </location>
</feature>
<feature type="transmembrane region" description="Helical" evidence="7">
    <location>
        <begin position="117"/>
        <end position="141"/>
    </location>
</feature>
<evidence type="ECO:0000256" key="3">
    <source>
        <dbReference type="ARBA" id="ARBA00022475"/>
    </source>
</evidence>
<gene>
    <name evidence="9" type="ORF">A3D77_06400</name>
</gene>
<dbReference type="PANTHER" id="PTHR40074">
    <property type="entry name" value="O-ACETYLTRANSFERASE WECH"/>
    <property type="match status" value="1"/>
</dbReference>
<dbReference type="GO" id="GO:0016413">
    <property type="term" value="F:O-acetyltransferase activity"/>
    <property type="evidence" value="ECO:0007669"/>
    <property type="project" value="TreeGrafter"/>
</dbReference>
<feature type="transmembrane region" description="Helical" evidence="7">
    <location>
        <begin position="78"/>
        <end position="97"/>
    </location>
</feature>
<evidence type="ECO:0000256" key="4">
    <source>
        <dbReference type="ARBA" id="ARBA00022692"/>
    </source>
</evidence>
<feature type="transmembrane region" description="Helical" evidence="7">
    <location>
        <begin position="175"/>
        <end position="193"/>
    </location>
</feature>
<evidence type="ECO:0000313" key="10">
    <source>
        <dbReference type="Proteomes" id="UP000176923"/>
    </source>
</evidence>
<feature type="domain" description="Acyltransferase 3" evidence="8">
    <location>
        <begin position="6"/>
        <end position="310"/>
    </location>
</feature>
<organism evidence="9 10">
    <name type="scientific">Candidatus Gottesmanbacteria bacterium RIFCSPHIGHO2_02_FULL_39_11</name>
    <dbReference type="NCBI Taxonomy" id="1798382"/>
    <lineage>
        <taxon>Bacteria</taxon>
        <taxon>Candidatus Gottesmaniibacteriota</taxon>
    </lineage>
</organism>
<feature type="transmembrane region" description="Helical" evidence="7">
    <location>
        <begin position="148"/>
        <end position="169"/>
    </location>
</feature>
<name>A0A1F5ZX04_9BACT</name>
<feature type="transmembrane region" description="Helical" evidence="7">
    <location>
        <begin position="294"/>
        <end position="320"/>
    </location>
</feature>
<evidence type="ECO:0000256" key="6">
    <source>
        <dbReference type="ARBA" id="ARBA00023136"/>
    </source>
</evidence>
<evidence type="ECO:0000259" key="8">
    <source>
        <dbReference type="Pfam" id="PF01757"/>
    </source>
</evidence>
<comment type="similarity">
    <text evidence="2">Belongs to the acyltransferase 3 family.</text>
</comment>
<evidence type="ECO:0000256" key="5">
    <source>
        <dbReference type="ARBA" id="ARBA00022989"/>
    </source>
</evidence>
<protein>
    <recommendedName>
        <fullName evidence="8">Acyltransferase 3 domain-containing protein</fullName>
    </recommendedName>
</protein>
<feature type="transmembrane region" description="Helical" evidence="7">
    <location>
        <begin position="205"/>
        <end position="225"/>
    </location>
</feature>
<reference evidence="9 10" key="1">
    <citation type="journal article" date="2016" name="Nat. Commun.">
        <title>Thousands of microbial genomes shed light on interconnected biogeochemical processes in an aquifer system.</title>
        <authorList>
            <person name="Anantharaman K."/>
            <person name="Brown C.T."/>
            <person name="Hug L.A."/>
            <person name="Sharon I."/>
            <person name="Castelle C.J."/>
            <person name="Probst A.J."/>
            <person name="Thomas B.C."/>
            <person name="Singh A."/>
            <person name="Wilkins M.J."/>
            <person name="Karaoz U."/>
            <person name="Brodie E.L."/>
            <person name="Williams K.H."/>
            <person name="Hubbard S.S."/>
            <person name="Banfield J.F."/>
        </authorList>
    </citation>
    <scope>NUCLEOTIDE SEQUENCE [LARGE SCALE GENOMIC DNA]</scope>
</reference>
<evidence type="ECO:0000313" key="9">
    <source>
        <dbReference type="EMBL" id="OGG16875.1"/>
    </source>
</evidence>